<proteinExistence type="predicted"/>
<name>A0A917I631_9HYPH</name>
<sequence length="58" mass="6338">MRAGWAFDFNKTAAEAATPHPNLPLCQGEGARCGNASNIRRAADANSRRETEPKEQPR</sequence>
<keyword evidence="2" id="KW-1185">Reference proteome</keyword>
<dbReference type="EMBL" id="BMES01000001">
    <property type="protein sequence ID" value="GGH16767.1"/>
    <property type="molecule type" value="Genomic_DNA"/>
</dbReference>
<comment type="caution">
    <text evidence="1">The sequence shown here is derived from an EMBL/GenBank/DDBJ whole genome shotgun (WGS) entry which is preliminary data.</text>
</comment>
<reference evidence="1" key="1">
    <citation type="journal article" date="2014" name="Int. J. Syst. Evol. Microbiol.">
        <title>Complete genome sequence of Corynebacterium casei LMG S-19264T (=DSM 44701T), isolated from a smear-ripened cheese.</title>
        <authorList>
            <consortium name="US DOE Joint Genome Institute (JGI-PGF)"/>
            <person name="Walter F."/>
            <person name="Albersmeier A."/>
            <person name="Kalinowski J."/>
            <person name="Ruckert C."/>
        </authorList>
    </citation>
    <scope>NUCLEOTIDE SEQUENCE</scope>
    <source>
        <strain evidence="1">CGMCC 1.12214</strain>
    </source>
</reference>
<organism evidence="1 2">
    <name type="scientific">Alsobacter metallidurans</name>
    <dbReference type="NCBI Taxonomy" id="340221"/>
    <lineage>
        <taxon>Bacteria</taxon>
        <taxon>Pseudomonadati</taxon>
        <taxon>Pseudomonadota</taxon>
        <taxon>Alphaproteobacteria</taxon>
        <taxon>Hyphomicrobiales</taxon>
        <taxon>Alsobacteraceae</taxon>
        <taxon>Alsobacter</taxon>
    </lineage>
</organism>
<dbReference type="AlphaFoldDB" id="A0A917I631"/>
<protein>
    <submittedName>
        <fullName evidence="1">Uncharacterized protein</fullName>
    </submittedName>
</protein>
<reference evidence="1" key="2">
    <citation type="submission" date="2020-09" db="EMBL/GenBank/DDBJ databases">
        <authorList>
            <person name="Sun Q."/>
            <person name="Zhou Y."/>
        </authorList>
    </citation>
    <scope>NUCLEOTIDE SEQUENCE</scope>
    <source>
        <strain evidence="1">CGMCC 1.12214</strain>
    </source>
</reference>
<accession>A0A917I631</accession>
<dbReference type="Proteomes" id="UP000603912">
    <property type="component" value="Unassembled WGS sequence"/>
</dbReference>
<evidence type="ECO:0000313" key="1">
    <source>
        <dbReference type="EMBL" id="GGH16767.1"/>
    </source>
</evidence>
<gene>
    <name evidence="1" type="ORF">GCM10007036_17710</name>
</gene>
<evidence type="ECO:0000313" key="2">
    <source>
        <dbReference type="Proteomes" id="UP000603912"/>
    </source>
</evidence>